<comment type="caution">
    <text evidence="6">The sequence shown here is derived from an EMBL/GenBank/DDBJ whole genome shotgun (WGS) entry which is preliminary data.</text>
</comment>
<keyword evidence="7" id="KW-1185">Reference proteome</keyword>
<keyword evidence="4 5" id="KW-0804">Transcription</keyword>
<comment type="similarity">
    <text evidence="5">Belongs to the RNA polymerase subunit epsilon family.</text>
</comment>
<reference evidence="6" key="1">
    <citation type="submission" date="2022-07" db="EMBL/GenBank/DDBJ databases">
        <authorList>
            <person name="Li W.-J."/>
            <person name="Deng Q.-Q."/>
        </authorList>
    </citation>
    <scope>NUCLEOTIDE SEQUENCE</scope>
    <source>
        <strain evidence="6">SYSU M60031</strain>
    </source>
</reference>
<dbReference type="EC" id="2.7.7.6" evidence="5"/>
<dbReference type="HAMAP" id="MF_01553">
    <property type="entry name" value="RNApol_bact_RpoY"/>
    <property type="match status" value="1"/>
</dbReference>
<dbReference type="GO" id="GO:0000428">
    <property type="term" value="C:DNA-directed RNA polymerase complex"/>
    <property type="evidence" value="ECO:0007669"/>
    <property type="project" value="UniProtKB-KW"/>
</dbReference>
<dbReference type="Gene3D" id="3.10.20.730">
    <property type="entry name" value="RNAP, epsilon subunit-like"/>
    <property type="match status" value="1"/>
</dbReference>
<dbReference type="AlphaFoldDB" id="A0AA41XDX2"/>
<sequence length="70" mass="8280">MIFKVFYQQLASEVPVREKTQVLYVEAESERQVRTKLAPYKYNIELVQALSEAHLAYEQQSPQFKIMENV</sequence>
<dbReference type="InterPro" id="IPR009907">
    <property type="entry name" value="RpoY"/>
</dbReference>
<evidence type="ECO:0000256" key="5">
    <source>
        <dbReference type="HAMAP-Rule" id="MF_01553"/>
    </source>
</evidence>
<proteinExistence type="inferred from homology"/>
<comment type="subunit">
    <text evidence="5">RNAP is composed of a core of 2 alpha, a beta and a beta' subunit. The core is associated with a delta subunit, and at least one of epsilon or omega. When a sigma factor is associated with the core the holoenzyme is formed, which can initiate transcription.</text>
</comment>
<comment type="catalytic activity">
    <reaction evidence="5">
        <text>RNA(n) + a ribonucleoside 5'-triphosphate = RNA(n+1) + diphosphate</text>
        <dbReference type="Rhea" id="RHEA:21248"/>
        <dbReference type="Rhea" id="RHEA-COMP:14527"/>
        <dbReference type="Rhea" id="RHEA-COMP:17342"/>
        <dbReference type="ChEBI" id="CHEBI:33019"/>
        <dbReference type="ChEBI" id="CHEBI:61557"/>
        <dbReference type="ChEBI" id="CHEBI:140395"/>
        <dbReference type="EC" id="2.7.7.6"/>
    </reaction>
</comment>
<evidence type="ECO:0000313" key="6">
    <source>
        <dbReference type="EMBL" id="MCP8970321.1"/>
    </source>
</evidence>
<evidence type="ECO:0000256" key="1">
    <source>
        <dbReference type="ARBA" id="ARBA00022478"/>
    </source>
</evidence>
<evidence type="ECO:0000256" key="3">
    <source>
        <dbReference type="ARBA" id="ARBA00022695"/>
    </source>
</evidence>
<dbReference type="GO" id="GO:0003677">
    <property type="term" value="F:DNA binding"/>
    <property type="evidence" value="ECO:0007669"/>
    <property type="project" value="UniProtKB-UniRule"/>
</dbReference>
<comment type="function">
    <text evidence="5">A non-essential component of RNA polymerase (RNAP).</text>
</comment>
<name>A0AA41XDX2_9BACI</name>
<keyword evidence="1 5" id="KW-0240">DNA-directed RNA polymerase</keyword>
<gene>
    <name evidence="5" type="primary">rpoY</name>
    <name evidence="6" type="ORF">NK662_17500</name>
</gene>
<dbReference type="GO" id="GO:0006351">
    <property type="term" value="P:DNA-templated transcription"/>
    <property type="evidence" value="ECO:0007669"/>
    <property type="project" value="UniProtKB-UniRule"/>
</dbReference>
<dbReference type="Proteomes" id="UP001156102">
    <property type="component" value="Unassembled WGS sequence"/>
</dbReference>
<organism evidence="6 7">
    <name type="scientific">Ectobacillus ponti</name>
    <dbReference type="NCBI Taxonomy" id="2961894"/>
    <lineage>
        <taxon>Bacteria</taxon>
        <taxon>Bacillati</taxon>
        <taxon>Bacillota</taxon>
        <taxon>Bacilli</taxon>
        <taxon>Bacillales</taxon>
        <taxon>Bacillaceae</taxon>
        <taxon>Ectobacillus</taxon>
    </lineage>
</organism>
<dbReference type="GO" id="GO:0003899">
    <property type="term" value="F:DNA-directed RNA polymerase activity"/>
    <property type="evidence" value="ECO:0007669"/>
    <property type="project" value="UniProtKB-UniRule"/>
</dbReference>
<keyword evidence="2 5" id="KW-0808">Transferase</keyword>
<accession>A0AA41XDX2</accession>
<dbReference type="RefSeq" id="WP_254760236.1">
    <property type="nucleotide sequence ID" value="NZ_JANCLT010000010.1"/>
</dbReference>
<evidence type="ECO:0000256" key="4">
    <source>
        <dbReference type="ARBA" id="ARBA00023163"/>
    </source>
</evidence>
<dbReference type="NCBIfam" id="NF010188">
    <property type="entry name" value="PRK13667.1"/>
    <property type="match status" value="1"/>
</dbReference>
<keyword evidence="3 5" id="KW-0548">Nucleotidyltransferase</keyword>
<protein>
    <recommendedName>
        <fullName evidence="5">DNA-directed RNA polymerase subunit epsilon</fullName>
        <shortName evidence="5">RNAP epsilon subunit</shortName>
        <ecNumber evidence="5">2.7.7.6</ecNumber>
    </recommendedName>
    <alternativeName>
        <fullName evidence="5">RNA polymerase epsilon subunit</fullName>
    </alternativeName>
    <alternativeName>
        <fullName evidence="5">Transcriptase subunit epsilon</fullName>
    </alternativeName>
</protein>
<evidence type="ECO:0000256" key="2">
    <source>
        <dbReference type="ARBA" id="ARBA00022679"/>
    </source>
</evidence>
<evidence type="ECO:0000313" key="7">
    <source>
        <dbReference type="Proteomes" id="UP001156102"/>
    </source>
</evidence>
<dbReference type="Pfam" id="PF07288">
    <property type="entry name" value="RpoY"/>
    <property type="match status" value="1"/>
</dbReference>
<dbReference type="EMBL" id="JANCLT010000010">
    <property type="protein sequence ID" value="MCP8970321.1"/>
    <property type="molecule type" value="Genomic_DNA"/>
</dbReference>